<dbReference type="GO" id="GO:0051539">
    <property type="term" value="F:4 iron, 4 sulfur cluster binding"/>
    <property type="evidence" value="ECO:0007669"/>
    <property type="project" value="UniProtKB-KW"/>
</dbReference>
<evidence type="ECO:0000256" key="10">
    <source>
        <dbReference type="ARBA" id="ARBA00023163"/>
    </source>
</evidence>
<dbReference type="Pfam" id="PF02467">
    <property type="entry name" value="Whib"/>
    <property type="match status" value="1"/>
</dbReference>
<reference evidence="12" key="1">
    <citation type="submission" date="2018-05" db="EMBL/GenBank/DDBJ databases">
        <authorList>
            <person name="Lanie J.A."/>
            <person name="Ng W.-L."/>
            <person name="Kazmierczak K.M."/>
            <person name="Andrzejewski T.M."/>
            <person name="Davidsen T.M."/>
            <person name="Wayne K.J."/>
            <person name="Tettelin H."/>
            <person name="Glass J.I."/>
            <person name="Rusch D."/>
            <person name="Podicherti R."/>
            <person name="Tsui H.-C.T."/>
            <person name="Winkler M.E."/>
        </authorList>
    </citation>
    <scope>NUCLEOTIDE SEQUENCE</scope>
</reference>
<dbReference type="GO" id="GO:0003677">
    <property type="term" value="F:DNA binding"/>
    <property type="evidence" value="ECO:0007669"/>
    <property type="project" value="UniProtKB-KW"/>
</dbReference>
<evidence type="ECO:0000256" key="1">
    <source>
        <dbReference type="ARBA" id="ARBA00001966"/>
    </source>
</evidence>
<dbReference type="PANTHER" id="PTHR38839:SF6">
    <property type="entry name" value="TRANSCRIPTIONAL REGULATOR WHIB1"/>
    <property type="match status" value="1"/>
</dbReference>
<keyword evidence="5" id="KW-0408">Iron</keyword>
<gene>
    <name evidence="12" type="ORF">METZ01_LOCUS16893</name>
</gene>
<dbReference type="HAMAP" id="MF_01479">
    <property type="entry name" value="WhiB"/>
    <property type="match status" value="1"/>
</dbReference>
<dbReference type="InterPro" id="IPR003482">
    <property type="entry name" value="Whib"/>
</dbReference>
<evidence type="ECO:0000256" key="6">
    <source>
        <dbReference type="ARBA" id="ARBA00023014"/>
    </source>
</evidence>
<protein>
    <recommendedName>
        <fullName evidence="11">4Fe-4S Wbl-type domain-containing protein</fullName>
    </recommendedName>
</protein>
<feature type="domain" description="4Fe-4S Wbl-type" evidence="11">
    <location>
        <begin position="13"/>
        <end position="75"/>
    </location>
</feature>
<comment type="similarity">
    <text evidence="2">Belongs to the WhiB family.</text>
</comment>
<dbReference type="GO" id="GO:0047134">
    <property type="term" value="F:protein-disulfide reductase [NAD(P)H] activity"/>
    <property type="evidence" value="ECO:0007669"/>
    <property type="project" value="TreeGrafter"/>
</dbReference>
<evidence type="ECO:0000256" key="9">
    <source>
        <dbReference type="ARBA" id="ARBA00023157"/>
    </source>
</evidence>
<proteinExistence type="inferred from homology"/>
<sequence>MLLESGIWRNTAKCREIDPTVFFPIGSTGSALRQIAAAKAVCGDCSVRDLCLDFALKTNQDSGIWGGASEDERRQIRRKRNGVHRKVS</sequence>
<comment type="cofactor">
    <cofactor evidence="1">
        <name>[4Fe-4S] cluster</name>
        <dbReference type="ChEBI" id="CHEBI:49883"/>
    </cofactor>
</comment>
<keyword evidence="8" id="KW-0238">DNA-binding</keyword>
<dbReference type="PROSITE" id="PS51674">
    <property type="entry name" value="4FE4S_WBL"/>
    <property type="match status" value="1"/>
</dbReference>
<dbReference type="AlphaFoldDB" id="A0A381PCX9"/>
<keyword evidence="6" id="KW-0411">Iron-sulfur</keyword>
<dbReference type="EMBL" id="UINC01000928">
    <property type="protein sequence ID" value="SUZ64039.1"/>
    <property type="molecule type" value="Genomic_DNA"/>
</dbReference>
<organism evidence="12">
    <name type="scientific">marine metagenome</name>
    <dbReference type="NCBI Taxonomy" id="408172"/>
    <lineage>
        <taxon>unclassified sequences</taxon>
        <taxon>metagenomes</taxon>
        <taxon>ecological metagenomes</taxon>
    </lineage>
</organism>
<evidence type="ECO:0000256" key="2">
    <source>
        <dbReference type="ARBA" id="ARBA00006597"/>
    </source>
</evidence>
<keyword evidence="10" id="KW-0804">Transcription</keyword>
<dbReference type="GO" id="GO:0045892">
    <property type="term" value="P:negative regulation of DNA-templated transcription"/>
    <property type="evidence" value="ECO:0007669"/>
    <property type="project" value="TreeGrafter"/>
</dbReference>
<evidence type="ECO:0000259" key="11">
    <source>
        <dbReference type="PROSITE" id="PS51674"/>
    </source>
</evidence>
<keyword evidence="4" id="KW-0479">Metal-binding</keyword>
<keyword evidence="3" id="KW-0004">4Fe-4S</keyword>
<keyword evidence="9" id="KW-1015">Disulfide bond</keyword>
<dbReference type="InterPro" id="IPR034768">
    <property type="entry name" value="4FE4S_WBL"/>
</dbReference>
<accession>A0A381PCX9</accession>
<dbReference type="PANTHER" id="PTHR38839">
    <property type="entry name" value="TRANSCRIPTIONAL REGULATOR WHID-RELATED"/>
    <property type="match status" value="1"/>
</dbReference>
<name>A0A381PCX9_9ZZZZ</name>
<evidence type="ECO:0000256" key="4">
    <source>
        <dbReference type="ARBA" id="ARBA00022723"/>
    </source>
</evidence>
<evidence type="ECO:0000256" key="5">
    <source>
        <dbReference type="ARBA" id="ARBA00023004"/>
    </source>
</evidence>
<evidence type="ECO:0000256" key="7">
    <source>
        <dbReference type="ARBA" id="ARBA00023015"/>
    </source>
</evidence>
<evidence type="ECO:0000256" key="3">
    <source>
        <dbReference type="ARBA" id="ARBA00022485"/>
    </source>
</evidence>
<evidence type="ECO:0000313" key="12">
    <source>
        <dbReference type="EMBL" id="SUZ64039.1"/>
    </source>
</evidence>
<evidence type="ECO:0000256" key="8">
    <source>
        <dbReference type="ARBA" id="ARBA00023125"/>
    </source>
</evidence>
<keyword evidence="7" id="KW-0805">Transcription regulation</keyword>
<dbReference type="GO" id="GO:0046872">
    <property type="term" value="F:metal ion binding"/>
    <property type="evidence" value="ECO:0007669"/>
    <property type="project" value="UniProtKB-KW"/>
</dbReference>
<dbReference type="GO" id="GO:0045454">
    <property type="term" value="P:cell redox homeostasis"/>
    <property type="evidence" value="ECO:0007669"/>
    <property type="project" value="TreeGrafter"/>
</dbReference>